<dbReference type="Pfam" id="PF13384">
    <property type="entry name" value="HTH_23"/>
    <property type="match status" value="1"/>
</dbReference>
<evidence type="ECO:0000313" key="3">
    <source>
        <dbReference type="Proteomes" id="UP000635384"/>
    </source>
</evidence>
<gene>
    <name evidence="2" type="ORF">IB285_10150</name>
</gene>
<organism evidence="2 3">
    <name type="scientific">Erythrobacter rubeus</name>
    <dbReference type="NCBI Taxonomy" id="2760803"/>
    <lineage>
        <taxon>Bacteria</taxon>
        <taxon>Pseudomonadati</taxon>
        <taxon>Pseudomonadota</taxon>
        <taxon>Alphaproteobacteria</taxon>
        <taxon>Sphingomonadales</taxon>
        <taxon>Erythrobacteraceae</taxon>
        <taxon>Erythrobacter/Porphyrobacter group</taxon>
        <taxon>Erythrobacter</taxon>
    </lineage>
</organism>
<proteinExistence type="predicted"/>
<evidence type="ECO:0000256" key="1">
    <source>
        <dbReference type="SAM" id="MobiDB-lite"/>
    </source>
</evidence>
<evidence type="ECO:0000313" key="2">
    <source>
        <dbReference type="EMBL" id="MBD2842619.1"/>
    </source>
</evidence>
<keyword evidence="3" id="KW-1185">Reference proteome</keyword>
<protein>
    <submittedName>
        <fullName evidence="2">Helix-turn-helix domain-containing protein</fullName>
    </submittedName>
</protein>
<dbReference type="Proteomes" id="UP000635384">
    <property type="component" value="Unassembled WGS sequence"/>
</dbReference>
<feature type="region of interest" description="Disordered" evidence="1">
    <location>
        <begin position="84"/>
        <end position="106"/>
    </location>
</feature>
<name>A0ABR8KPM2_9SPHN</name>
<dbReference type="RefSeq" id="WP_190788065.1">
    <property type="nucleotide sequence ID" value="NZ_JACXLC010000001.1"/>
</dbReference>
<sequence length="106" mass="11761">MKGAAPATSDRAYHAERLLEMLPGGCPPPYSKLRREVWLRAASLYAANQGGITLRALCAKCGVSHRTAWRIRDALRDSERMIEERTHPTAHRSVAPPNPVNTRSLT</sequence>
<accession>A0ABR8KPM2</accession>
<comment type="caution">
    <text evidence="2">The sequence shown here is derived from an EMBL/GenBank/DDBJ whole genome shotgun (WGS) entry which is preliminary data.</text>
</comment>
<reference evidence="2 3" key="1">
    <citation type="submission" date="2020-09" db="EMBL/GenBank/DDBJ databases">
        <authorList>
            <person name="Yoon J.-W."/>
        </authorList>
    </citation>
    <scope>NUCLEOTIDE SEQUENCE [LARGE SCALE GENOMIC DNA]</scope>
    <source>
        <strain evidence="2 3">KMU-140</strain>
    </source>
</reference>
<dbReference type="EMBL" id="JACXLC010000001">
    <property type="protein sequence ID" value="MBD2842619.1"/>
    <property type="molecule type" value="Genomic_DNA"/>
</dbReference>